<organism evidence="2 3">
    <name type="scientific">Natrinema saccharevitans</name>
    <dbReference type="NCBI Taxonomy" id="301967"/>
    <lineage>
        <taxon>Archaea</taxon>
        <taxon>Methanobacteriati</taxon>
        <taxon>Methanobacteriota</taxon>
        <taxon>Stenosarchaea group</taxon>
        <taxon>Halobacteria</taxon>
        <taxon>Halobacteriales</taxon>
        <taxon>Natrialbaceae</taxon>
        <taxon>Natrinema</taxon>
    </lineage>
</organism>
<dbReference type="Proteomes" id="UP000189370">
    <property type="component" value="Unassembled WGS sequence"/>
</dbReference>
<sequence>MTRHQSLTTGRVTTNNEAIQLYLGVRFSRAPRNPLRGATEYGALCDSDVVVVFPADQPPTFPFEVTLPDPIDEHDLQHALTNP</sequence>
<evidence type="ECO:0000313" key="2">
    <source>
        <dbReference type="EMBL" id="OLZ39071.1"/>
    </source>
</evidence>
<evidence type="ECO:0000256" key="1">
    <source>
        <dbReference type="SAM" id="MobiDB-lite"/>
    </source>
</evidence>
<dbReference type="RefSeq" id="WP_076148806.1">
    <property type="nucleotide sequence ID" value="NZ_LWLN01000003.1"/>
</dbReference>
<reference evidence="3" key="1">
    <citation type="submission" date="2016-04" db="EMBL/GenBank/DDBJ databases">
        <authorList>
            <person name="Chen S.-C."/>
            <person name="Lai M.-C."/>
        </authorList>
    </citation>
    <scope>NUCLEOTIDE SEQUENCE [LARGE SCALE GENOMIC DNA]</scope>
    <source>
        <strain evidence="3">AB14</strain>
    </source>
</reference>
<gene>
    <name evidence="2" type="ORF">A6E15_19090</name>
</gene>
<accession>A0A1S8ARC2</accession>
<dbReference type="AlphaFoldDB" id="A0A1S8ARC2"/>
<comment type="caution">
    <text evidence="2">The sequence shown here is derived from an EMBL/GenBank/DDBJ whole genome shotgun (WGS) entry which is preliminary data.</text>
</comment>
<keyword evidence="3" id="KW-1185">Reference proteome</keyword>
<dbReference type="EMBL" id="LWLN01000003">
    <property type="protein sequence ID" value="OLZ39071.1"/>
    <property type="molecule type" value="Genomic_DNA"/>
</dbReference>
<name>A0A1S8ARC2_9EURY</name>
<dbReference type="STRING" id="301967.A6E15_19090"/>
<evidence type="ECO:0000313" key="3">
    <source>
        <dbReference type="Proteomes" id="UP000189370"/>
    </source>
</evidence>
<dbReference type="OrthoDB" id="204844at2157"/>
<protein>
    <submittedName>
        <fullName evidence="2">Uncharacterized protein</fullName>
    </submittedName>
</protein>
<feature type="region of interest" description="Disordered" evidence="1">
    <location>
        <begin position="63"/>
        <end position="83"/>
    </location>
</feature>
<proteinExistence type="predicted"/>